<evidence type="ECO:0000313" key="3">
    <source>
        <dbReference type="EMBL" id="WEK31287.1"/>
    </source>
</evidence>
<dbReference type="Proteomes" id="UP001216329">
    <property type="component" value="Chromosome"/>
</dbReference>
<accession>A0AAJ5WIH5</accession>
<proteinExistence type="predicted"/>
<dbReference type="Pfam" id="PF16220">
    <property type="entry name" value="DUF4880"/>
    <property type="match status" value="1"/>
</dbReference>
<dbReference type="Pfam" id="PF04773">
    <property type="entry name" value="FecR"/>
    <property type="match status" value="1"/>
</dbReference>
<dbReference type="InterPro" id="IPR006860">
    <property type="entry name" value="FecR"/>
</dbReference>
<feature type="domain" description="FecR N-terminal" evidence="2">
    <location>
        <begin position="13"/>
        <end position="51"/>
    </location>
</feature>
<dbReference type="AlphaFoldDB" id="A0AAJ5WIH5"/>
<dbReference type="Gene3D" id="3.55.50.30">
    <property type="match status" value="1"/>
</dbReference>
<evidence type="ECO:0000259" key="2">
    <source>
        <dbReference type="Pfam" id="PF16220"/>
    </source>
</evidence>
<dbReference type="InterPro" id="IPR012373">
    <property type="entry name" value="Ferrdict_sens_TM"/>
</dbReference>
<dbReference type="Gene3D" id="2.60.120.1440">
    <property type="match status" value="1"/>
</dbReference>
<protein>
    <submittedName>
        <fullName evidence="3">FecR family protein</fullName>
    </submittedName>
</protein>
<dbReference type="InterPro" id="IPR032623">
    <property type="entry name" value="FecR_N"/>
</dbReference>
<feature type="domain" description="FecR protein" evidence="1">
    <location>
        <begin position="110"/>
        <end position="202"/>
    </location>
</feature>
<dbReference type="EMBL" id="CP119325">
    <property type="protein sequence ID" value="WEK31287.1"/>
    <property type="molecule type" value="Genomic_DNA"/>
</dbReference>
<gene>
    <name evidence="3" type="ORF">P0Y58_03585</name>
</gene>
<reference evidence="3" key="1">
    <citation type="submission" date="2023-03" db="EMBL/GenBank/DDBJ databases">
        <title>Andean soil-derived lignocellulolytic bacterial consortium as a source of novel taxa and putative plastic-active enzymes.</title>
        <authorList>
            <person name="Diaz-Garcia L."/>
            <person name="Chuvochina M."/>
            <person name="Feuerriegel G."/>
            <person name="Bunk B."/>
            <person name="Sproer C."/>
            <person name="Streit W.R."/>
            <person name="Rodriguez L.M."/>
            <person name="Overmann J."/>
            <person name="Jimenez D.J."/>
        </authorList>
    </citation>
    <scope>NUCLEOTIDE SEQUENCE</scope>
    <source>
        <strain evidence="3">MAG 876</strain>
    </source>
</reference>
<sequence>MSETPDSEQMFAEATAWYYRLQADDVTPEDQAAFAAWKAVGAAQMQAWDEVIQLLGALQAPAAQLREQQRQQWRKPARRSWRKVAQSVAAALLLGSLVGQTPYVDRWRADYATATGESRSVRLDDGSHVQLNTDTALQVTLAQGERRVRLLRGEAWFDVARDPARPFVVSAGEGWVRVVGTHFSVASDTGQTRVKVGQGRVEVNAGSGSGVFLGPGQAVEYAAGSLAALHPFDQASAFAWRQRQLVFSQQPLAEVVAELNRYWPGQTVLLGEGLRQRKVSGVFEIDKPDAVLKALTHTLGLRAEQYTPWLRILREG</sequence>
<organism evidence="3 4">
    <name type="scientific">Candidatus Pseudomonas phytovorans</name>
    <dbReference type="NCBI Taxonomy" id="3121377"/>
    <lineage>
        <taxon>Bacteria</taxon>
        <taxon>Pseudomonadati</taxon>
        <taxon>Pseudomonadota</taxon>
        <taxon>Gammaproteobacteria</taxon>
        <taxon>Pseudomonadales</taxon>
        <taxon>Pseudomonadaceae</taxon>
        <taxon>Pseudomonas</taxon>
    </lineage>
</organism>
<name>A0AAJ5WIH5_9PSED</name>
<dbReference type="PANTHER" id="PTHR30273">
    <property type="entry name" value="PERIPLASMIC SIGNAL SENSOR AND SIGMA FACTOR ACTIVATOR FECR-RELATED"/>
    <property type="match status" value="1"/>
</dbReference>
<evidence type="ECO:0000259" key="1">
    <source>
        <dbReference type="Pfam" id="PF04773"/>
    </source>
</evidence>
<dbReference type="PANTHER" id="PTHR30273:SF2">
    <property type="entry name" value="PROTEIN FECR"/>
    <property type="match status" value="1"/>
</dbReference>
<dbReference type="GO" id="GO:0016989">
    <property type="term" value="F:sigma factor antagonist activity"/>
    <property type="evidence" value="ECO:0007669"/>
    <property type="project" value="TreeGrafter"/>
</dbReference>
<dbReference type="PIRSF" id="PIRSF018266">
    <property type="entry name" value="FecR"/>
    <property type="match status" value="1"/>
</dbReference>
<evidence type="ECO:0000313" key="4">
    <source>
        <dbReference type="Proteomes" id="UP001216329"/>
    </source>
</evidence>